<organism evidence="1 2">
    <name type="scientific">Arcobacter cryaerophilus gv. pseudocryaerophilus</name>
    <dbReference type="NCBI Taxonomy" id="2933791"/>
    <lineage>
        <taxon>Bacteria</taxon>
        <taxon>Pseudomonadati</taxon>
        <taxon>Campylobacterota</taxon>
        <taxon>Epsilonproteobacteria</taxon>
        <taxon>Campylobacterales</taxon>
        <taxon>Arcobacteraceae</taxon>
        <taxon>Aliarcobacter</taxon>
    </lineage>
</organism>
<keyword evidence="2" id="KW-1185">Reference proteome</keyword>
<dbReference type="EMBL" id="CP129950">
    <property type="protein sequence ID" value="WPD03380.1"/>
    <property type="molecule type" value="Genomic_DNA"/>
</dbReference>
<evidence type="ECO:0000313" key="2">
    <source>
        <dbReference type="Proteomes" id="UP001301420"/>
    </source>
</evidence>
<reference evidence="1 2" key="1">
    <citation type="submission" date="2023-06" db="EMBL/GenBank/DDBJ databases">
        <title>Characterization of Arcobacter Isolates from Retail Chicken Sold in Supermarkets in Tbilisi, Georgia.</title>
        <authorList>
            <person name="Riediger M."/>
            <person name="Zautner A.E."/>
        </authorList>
    </citation>
    <scope>NUCLEOTIDE SEQUENCE [LARGE SCALE GENOMIC DNA]</scope>
    <source>
        <strain evidence="1 2">DSM 115972</strain>
    </source>
</reference>
<evidence type="ECO:0000313" key="1">
    <source>
        <dbReference type="EMBL" id="WPD03380.1"/>
    </source>
</evidence>
<accession>A0AAU0P2S8</accession>
<proteinExistence type="predicted"/>
<dbReference type="Gene3D" id="1.10.10.10">
    <property type="entry name" value="Winged helix-like DNA-binding domain superfamily/Winged helix DNA-binding domain"/>
    <property type="match status" value="1"/>
</dbReference>
<protein>
    <submittedName>
        <fullName evidence="1">Phage replisome organizer protein</fullName>
    </submittedName>
</protein>
<dbReference type="Proteomes" id="UP001301420">
    <property type="component" value="Chromosome"/>
</dbReference>
<dbReference type="InterPro" id="IPR036388">
    <property type="entry name" value="WH-like_DNA-bd_sf"/>
</dbReference>
<sequence>MNYLIEKTVLTIEPTLALKIGLNESIVLKQLHYWIKKSKKNHNGKKWVFNTYKQWKEQLPFFSEKTIQRIILNLKEIGLIEIQQIDKNKMNRTNFYSINYEKIDQLFENLKISSETPPITKQEENKKLKEKKPNEGGGFYSQEFLKFWENYPKKIGKKLAMVEFEKLEDINKEKAISGALKYAKKVEATDEQYIKTPKNWLKDEYFEDYQIDVKIKPIKINKLETLASKIANLIKENITPVNPFWEQMKGAEFIFDEFEKNTLKNLGGDFNFYKEIEFQDGEIQAYLKGVLQDD</sequence>
<name>A0AAU0P2S8_9BACT</name>
<dbReference type="RefSeq" id="WP_390839410.1">
    <property type="nucleotide sequence ID" value="NZ_CP129950.1"/>
</dbReference>
<dbReference type="AlphaFoldDB" id="A0AAU0P2S8"/>
<gene>
    <name evidence="1" type="ORF">QUR79_00445</name>
</gene>